<comment type="caution">
    <text evidence="4">The sequence shown here is derived from an EMBL/GenBank/DDBJ whole genome shotgun (WGS) entry which is preliminary data.</text>
</comment>
<evidence type="ECO:0000256" key="3">
    <source>
        <dbReference type="SAM" id="SignalP"/>
    </source>
</evidence>
<dbReference type="InterPro" id="IPR008930">
    <property type="entry name" value="Terpenoid_cyclase/PrenylTrfase"/>
</dbReference>
<feature type="transmembrane region" description="Helical" evidence="2">
    <location>
        <begin position="405"/>
        <end position="424"/>
    </location>
</feature>
<keyword evidence="2" id="KW-0812">Transmembrane</keyword>
<proteinExistence type="predicted"/>
<feature type="region of interest" description="Disordered" evidence="1">
    <location>
        <begin position="247"/>
        <end position="269"/>
    </location>
</feature>
<feature type="signal peptide" evidence="3">
    <location>
        <begin position="1"/>
        <end position="26"/>
    </location>
</feature>
<reference evidence="4 5" key="1">
    <citation type="submission" date="2020-09" db="EMBL/GenBank/DDBJ databases">
        <title>Biosynthesis of the nuclear factor of activated T cells inhibitor NFAT-133 and its congeners in Streptomyces pactum.</title>
        <authorList>
            <person name="Zhou W."/>
            <person name="Posri P."/>
            <person name="Abugrain M.E."/>
            <person name="Weisberg A.J."/>
            <person name="Chang J.H."/>
            <person name="Mahmud T."/>
        </authorList>
    </citation>
    <scope>NUCLEOTIDE SEQUENCE [LARGE SCALE GENOMIC DNA]</scope>
    <source>
        <strain evidence="4 5">ATCC 27456</strain>
    </source>
</reference>
<keyword evidence="2" id="KW-0472">Membrane</keyword>
<dbReference type="RefSeq" id="WP_197988272.1">
    <property type="nucleotide sequence ID" value="NZ_JACYXC010000001.1"/>
</dbReference>
<keyword evidence="2" id="KW-1133">Transmembrane helix</keyword>
<feature type="compositionally biased region" description="Basic and acidic residues" evidence="1">
    <location>
        <begin position="255"/>
        <end position="267"/>
    </location>
</feature>
<name>A0ABS0NHD2_9ACTN</name>
<accession>A0ABS0NHD2</accession>
<keyword evidence="5" id="KW-1185">Reference proteome</keyword>
<feature type="chain" id="PRO_5046698392" evidence="3">
    <location>
        <begin position="27"/>
        <end position="432"/>
    </location>
</feature>
<feature type="region of interest" description="Disordered" evidence="1">
    <location>
        <begin position="367"/>
        <end position="399"/>
    </location>
</feature>
<gene>
    <name evidence="4" type="ORF">IHE55_07200</name>
</gene>
<evidence type="ECO:0000256" key="1">
    <source>
        <dbReference type="SAM" id="MobiDB-lite"/>
    </source>
</evidence>
<keyword evidence="3" id="KW-0732">Signal</keyword>
<organism evidence="4 5">
    <name type="scientific">Streptomyces pactum</name>
    <dbReference type="NCBI Taxonomy" id="68249"/>
    <lineage>
        <taxon>Bacteria</taxon>
        <taxon>Bacillati</taxon>
        <taxon>Actinomycetota</taxon>
        <taxon>Actinomycetes</taxon>
        <taxon>Kitasatosporales</taxon>
        <taxon>Streptomycetaceae</taxon>
        <taxon>Streptomyces</taxon>
    </lineage>
</organism>
<dbReference type="Proteomes" id="UP000807371">
    <property type="component" value="Unassembled WGS sequence"/>
</dbReference>
<dbReference type="Gene3D" id="1.50.10.20">
    <property type="match status" value="1"/>
</dbReference>
<evidence type="ECO:0000313" key="5">
    <source>
        <dbReference type="Proteomes" id="UP000807371"/>
    </source>
</evidence>
<sequence length="432" mass="43630">MNARRSAAALAVSVVLGAALAPVAFADGSLHRDTPKPRESALPKALYGSADPRFDGVWRQSLAILAQDASGLTPPPAAVEWLAGQQCEDGGFAAYRPKTTAPCDPEKGEFSDATAAAVQALASVGGRGAVVEKGVDWLKRHQNDDGGWGMNPGGPSDANSTATVIGAFAATGQDPARVTSAKGGKSPYDALLALQLGCDAGEDERGAFAYQPDKGELHANPLATTAAALAAHGKGFVFDVPEGDEPVAAPSCADRNGDDGKARRDPGDGADAASAYLSAVLAGNGQHLNSAMPGQEDQPDVGGTADAVLALAAGGHRDAAAKPLTWLTGKEAGAVAWAKDQPAALAKLILASRAAGADPRDFGGTDLLRALGETGPGTGTPAPDPSGTEKEKKDDKDDDGNGGYGVWWIVGVGAVAGIGIGFLLSGRKKQQF</sequence>
<evidence type="ECO:0000313" key="4">
    <source>
        <dbReference type="EMBL" id="MBH5334599.1"/>
    </source>
</evidence>
<dbReference type="CDD" id="cd00688">
    <property type="entry name" value="ISOPREN_C2_like"/>
    <property type="match status" value="1"/>
</dbReference>
<protein>
    <submittedName>
        <fullName evidence="4">Terpene cyclase/mutase family protein</fullName>
    </submittedName>
</protein>
<dbReference type="EMBL" id="JACYXC010000001">
    <property type="protein sequence ID" value="MBH5334599.1"/>
    <property type="molecule type" value="Genomic_DNA"/>
</dbReference>
<evidence type="ECO:0000256" key="2">
    <source>
        <dbReference type="SAM" id="Phobius"/>
    </source>
</evidence>
<dbReference type="SUPFAM" id="SSF48239">
    <property type="entry name" value="Terpenoid cyclases/Protein prenyltransferases"/>
    <property type="match status" value="1"/>
</dbReference>